<comment type="caution">
    <text evidence="1">The sequence shown here is derived from an EMBL/GenBank/DDBJ whole genome shotgun (WGS) entry which is preliminary data.</text>
</comment>
<proteinExistence type="predicted"/>
<name>A0A652YHU8_NOCGL</name>
<reference evidence="1" key="1">
    <citation type="submission" date="2019-07" db="EMBL/GenBank/DDBJ databases">
        <title>Genomic Encyclopedia of Type Strains, Phase IV (KMG-IV): sequencing the most valuable type-strain genomes for metagenomic binning, comparative biology and taxonomic classification.</title>
        <authorList>
            <person name="Goeker M."/>
        </authorList>
    </citation>
    <scope>NUCLEOTIDE SEQUENCE</scope>
    <source>
        <strain evidence="1">DSM 44596</strain>
    </source>
</reference>
<dbReference type="EMBL" id="VNIQ01000011">
    <property type="protein sequence ID" value="TYQ00815.1"/>
    <property type="molecule type" value="Genomic_DNA"/>
</dbReference>
<organism evidence="1">
    <name type="scientific">Nocardia globerula</name>
    <dbReference type="NCBI Taxonomy" id="1818"/>
    <lineage>
        <taxon>Bacteria</taxon>
        <taxon>Bacillati</taxon>
        <taxon>Actinomycetota</taxon>
        <taxon>Actinomycetes</taxon>
        <taxon>Mycobacteriales</taxon>
        <taxon>Nocardiaceae</taxon>
        <taxon>Nocardia</taxon>
    </lineage>
</organism>
<dbReference type="Pfam" id="PF12686">
    <property type="entry name" value="DUF3800"/>
    <property type="match status" value="1"/>
</dbReference>
<sequence length="234" mass="27032">MPPRLDRMIYVDDSGHPQSGLAVYGWIEFSPDHWRSVLRCWLDTRKRLWREFGIPVTEELHTTAYVNGRGRISKSIPGRHIHDGHEYWKDFGREVAHECLETLRCAEGLSLGAVYRRGKPDNLAQTKRELYADLVTRFEHELLESDSLAMIFMDGDGSDSSYRTTHRGLALAERRVIEDAIHIDSAGSQLIQMADLVAWCANTTIDRHEKNAFAAEWYKDHLSERDPEREPKEI</sequence>
<gene>
    <name evidence="1" type="ORF">FNL38_11129</name>
</gene>
<accession>A0A652YHU8</accession>
<protein>
    <submittedName>
        <fullName evidence="1">Uncharacterized protein DUF3800</fullName>
    </submittedName>
</protein>
<dbReference type="InterPro" id="IPR024524">
    <property type="entry name" value="DUF3800"/>
</dbReference>
<evidence type="ECO:0000313" key="1">
    <source>
        <dbReference type="EMBL" id="TYQ00815.1"/>
    </source>
</evidence>
<dbReference type="AlphaFoldDB" id="A0A652YHU8"/>